<sequence length="31" mass="3927">MMVWWKEWHNDLTKLFFDDPRHKVSLLILNL</sequence>
<proteinExistence type="predicted"/>
<dbReference type="EMBL" id="GGEC01002210">
    <property type="protein sequence ID" value="MBW82693.1"/>
    <property type="molecule type" value="Transcribed_RNA"/>
</dbReference>
<accession>A0A2P2IN92</accession>
<dbReference type="AlphaFoldDB" id="A0A2P2IN92"/>
<evidence type="ECO:0000313" key="1">
    <source>
        <dbReference type="EMBL" id="MBW82693.1"/>
    </source>
</evidence>
<protein>
    <submittedName>
        <fullName evidence="1">Uncharacterized protein</fullName>
    </submittedName>
</protein>
<name>A0A2P2IN92_RHIMU</name>
<reference evidence="1" key="1">
    <citation type="submission" date="2018-02" db="EMBL/GenBank/DDBJ databases">
        <title>Rhizophora mucronata_Transcriptome.</title>
        <authorList>
            <person name="Meera S.P."/>
            <person name="Sreeshan A."/>
            <person name="Augustine A."/>
        </authorList>
    </citation>
    <scope>NUCLEOTIDE SEQUENCE</scope>
    <source>
        <tissue evidence="1">Leaf</tissue>
    </source>
</reference>
<organism evidence="1">
    <name type="scientific">Rhizophora mucronata</name>
    <name type="common">Asiatic mangrove</name>
    <dbReference type="NCBI Taxonomy" id="61149"/>
    <lineage>
        <taxon>Eukaryota</taxon>
        <taxon>Viridiplantae</taxon>
        <taxon>Streptophyta</taxon>
        <taxon>Embryophyta</taxon>
        <taxon>Tracheophyta</taxon>
        <taxon>Spermatophyta</taxon>
        <taxon>Magnoliopsida</taxon>
        <taxon>eudicotyledons</taxon>
        <taxon>Gunneridae</taxon>
        <taxon>Pentapetalae</taxon>
        <taxon>rosids</taxon>
        <taxon>fabids</taxon>
        <taxon>Malpighiales</taxon>
        <taxon>Rhizophoraceae</taxon>
        <taxon>Rhizophora</taxon>
    </lineage>
</organism>